<dbReference type="PANTHER" id="PTHR30309">
    <property type="entry name" value="INNER MEMBRANE PROTEIN YGIH"/>
    <property type="match status" value="1"/>
</dbReference>
<sequence>MILTKLFLKKDIRKIGSKNIGTTNVLRTGNKFLAAATLVFDILKGYVPVVITVQYFSGLIELSCLATFLGHIFPIWLKFRGGKGVATYLGVLFALSLQLSLLFMFTWLAISLIFRYSSLSSMFASLTVFVVQSIREIVNPILLKMPEQTLYSNTVGINTTFLLFIFFILIIFTHRKNISNLKNKTEHKIKI</sequence>
<keyword evidence="3" id="KW-0808">Transferase</keyword>
<evidence type="ECO:0000313" key="11">
    <source>
        <dbReference type="EMBL" id="SVA04518.1"/>
    </source>
</evidence>
<keyword evidence="5 10" id="KW-1133">Transmembrane helix</keyword>
<evidence type="ECO:0000256" key="7">
    <source>
        <dbReference type="ARBA" id="ARBA00023136"/>
    </source>
</evidence>
<feature type="transmembrane region" description="Helical" evidence="10">
    <location>
        <begin position="55"/>
        <end position="77"/>
    </location>
</feature>
<evidence type="ECO:0000256" key="10">
    <source>
        <dbReference type="SAM" id="Phobius"/>
    </source>
</evidence>
<evidence type="ECO:0000256" key="5">
    <source>
        <dbReference type="ARBA" id="ARBA00022989"/>
    </source>
</evidence>
<dbReference type="GO" id="GO:0005886">
    <property type="term" value="C:plasma membrane"/>
    <property type="evidence" value="ECO:0007669"/>
    <property type="project" value="InterPro"/>
</dbReference>
<feature type="transmembrane region" description="Helical" evidence="10">
    <location>
        <begin position="32"/>
        <end position="49"/>
    </location>
</feature>
<keyword evidence="1" id="KW-1003">Cell membrane</keyword>
<keyword evidence="7 10" id="KW-0472">Membrane</keyword>
<organism evidence="11">
    <name type="scientific">marine metagenome</name>
    <dbReference type="NCBI Taxonomy" id="408172"/>
    <lineage>
        <taxon>unclassified sequences</taxon>
        <taxon>metagenomes</taxon>
        <taxon>ecological metagenomes</taxon>
    </lineage>
</organism>
<proteinExistence type="inferred from homology"/>
<keyword evidence="4 10" id="KW-0812">Transmembrane</keyword>
<feature type="transmembrane region" description="Helical" evidence="10">
    <location>
        <begin position="89"/>
        <end position="114"/>
    </location>
</feature>
<name>A0A381SMK0_9ZZZZ</name>
<evidence type="ECO:0000256" key="1">
    <source>
        <dbReference type="ARBA" id="ARBA00022475"/>
    </source>
</evidence>
<dbReference type="PANTHER" id="PTHR30309:SF0">
    <property type="entry name" value="GLYCEROL-3-PHOSPHATE ACYLTRANSFERASE-RELATED"/>
    <property type="match status" value="1"/>
</dbReference>
<dbReference type="Pfam" id="PF02660">
    <property type="entry name" value="G3P_acyltransf"/>
    <property type="match status" value="1"/>
</dbReference>
<dbReference type="SMART" id="SM01207">
    <property type="entry name" value="G3P_acyltransf"/>
    <property type="match status" value="1"/>
</dbReference>
<dbReference type="EMBL" id="UINC01003233">
    <property type="protein sequence ID" value="SVA04518.1"/>
    <property type="molecule type" value="Genomic_DNA"/>
</dbReference>
<keyword evidence="2" id="KW-0444">Lipid biosynthesis</keyword>
<keyword evidence="9" id="KW-1208">Phospholipid metabolism</keyword>
<evidence type="ECO:0000256" key="9">
    <source>
        <dbReference type="ARBA" id="ARBA00023264"/>
    </source>
</evidence>
<dbReference type="GO" id="GO:0008654">
    <property type="term" value="P:phospholipid biosynthetic process"/>
    <property type="evidence" value="ECO:0007669"/>
    <property type="project" value="UniProtKB-KW"/>
</dbReference>
<feature type="transmembrane region" description="Helical" evidence="10">
    <location>
        <begin position="150"/>
        <end position="172"/>
    </location>
</feature>
<dbReference type="AlphaFoldDB" id="A0A381SMK0"/>
<reference evidence="11" key="1">
    <citation type="submission" date="2018-05" db="EMBL/GenBank/DDBJ databases">
        <authorList>
            <person name="Lanie J.A."/>
            <person name="Ng W.-L."/>
            <person name="Kazmierczak K.M."/>
            <person name="Andrzejewski T.M."/>
            <person name="Davidsen T.M."/>
            <person name="Wayne K.J."/>
            <person name="Tettelin H."/>
            <person name="Glass J.I."/>
            <person name="Rusch D."/>
            <person name="Podicherti R."/>
            <person name="Tsui H.-C.T."/>
            <person name="Winkler M.E."/>
        </authorList>
    </citation>
    <scope>NUCLEOTIDE SEQUENCE</scope>
</reference>
<evidence type="ECO:0000256" key="8">
    <source>
        <dbReference type="ARBA" id="ARBA00023209"/>
    </source>
</evidence>
<accession>A0A381SMK0</accession>
<evidence type="ECO:0000256" key="2">
    <source>
        <dbReference type="ARBA" id="ARBA00022516"/>
    </source>
</evidence>
<keyword evidence="6" id="KW-0443">Lipid metabolism</keyword>
<evidence type="ECO:0000256" key="4">
    <source>
        <dbReference type="ARBA" id="ARBA00022692"/>
    </source>
</evidence>
<evidence type="ECO:0000256" key="3">
    <source>
        <dbReference type="ARBA" id="ARBA00022679"/>
    </source>
</evidence>
<dbReference type="InterPro" id="IPR003811">
    <property type="entry name" value="G3P_acylTferase_PlsY"/>
</dbReference>
<protein>
    <submittedName>
        <fullName evidence="11">Uncharacterized protein</fullName>
    </submittedName>
</protein>
<dbReference type="GO" id="GO:0043772">
    <property type="term" value="F:acyl-phosphate glycerol-3-phosphate acyltransferase activity"/>
    <property type="evidence" value="ECO:0007669"/>
    <property type="project" value="InterPro"/>
</dbReference>
<dbReference type="HAMAP" id="MF_01043">
    <property type="entry name" value="PlsY"/>
    <property type="match status" value="1"/>
</dbReference>
<keyword evidence="8" id="KW-0594">Phospholipid biosynthesis</keyword>
<evidence type="ECO:0000256" key="6">
    <source>
        <dbReference type="ARBA" id="ARBA00023098"/>
    </source>
</evidence>
<gene>
    <name evidence="11" type="ORF">METZ01_LOCUS57372</name>
</gene>
<dbReference type="NCBIfam" id="TIGR00023">
    <property type="entry name" value="glycerol-3-phosphate 1-O-acyltransferase PlsY"/>
    <property type="match status" value="1"/>
</dbReference>